<dbReference type="RefSeq" id="WP_077401012.1">
    <property type="nucleotide sequence ID" value="NZ_CP019650.1"/>
</dbReference>
<evidence type="ECO:0000256" key="1">
    <source>
        <dbReference type="SAM" id="SignalP"/>
    </source>
</evidence>
<dbReference type="eggNOG" id="ENOG502Z7YP">
    <property type="taxonomic scope" value="Bacteria"/>
</dbReference>
<evidence type="ECO:0000313" key="3">
    <source>
        <dbReference type="Proteomes" id="UP000188219"/>
    </source>
</evidence>
<gene>
    <name evidence="2" type="ORF">Mag101_03790</name>
</gene>
<organism evidence="2 3">
    <name type="scientific">Microbulbifer agarilyticus</name>
    <dbReference type="NCBI Taxonomy" id="260552"/>
    <lineage>
        <taxon>Bacteria</taxon>
        <taxon>Pseudomonadati</taxon>
        <taxon>Pseudomonadota</taxon>
        <taxon>Gammaproteobacteria</taxon>
        <taxon>Cellvibrionales</taxon>
        <taxon>Microbulbiferaceae</taxon>
        <taxon>Microbulbifer</taxon>
    </lineage>
</organism>
<dbReference type="STRING" id="260552.Mag101_03790"/>
<dbReference type="Proteomes" id="UP000188219">
    <property type="component" value="Chromosome"/>
</dbReference>
<sequence length="414" mass="47305">MVASPCADQTTAIYLQLSKAALGAALLFSATTAAGAEENIAQMPGDMIRNSTFDLNFRPRYEHVREVSFPNHATAGTLRSRATWTSARWDGWEFLLEGDNVTYISSEKFNNTENGRTQYPVIADPEYSEVNRVQLSYKHNKNLLTLGRQRINFDDQRFIGGVGWRQNEQTYDALRGEWAFDDRFTGDYFYSWNVNRIFGPDGADGDIGGPVNALRLKYKVRPNQTLSGFFYSLDFHEFDELASVTAGFKWSVDCETFRWHLRAATQSDTGRNPYDYRAEYYNAEFGTKPEQKYKFAGFVGTEWLTGDDQWAFQTPLATLHKFQGYADKFLTTPVDGIRDYYAGGSVVISGIKFAATLHKFYSDRFSREYGNELDLVATYAITKNIDLLAKYATYDADTFSSDTDKFWLQFELKF</sequence>
<proteinExistence type="predicted"/>
<keyword evidence="1" id="KW-0732">Signal</keyword>
<accession>A0A1Q2M2T6</accession>
<dbReference type="EMBL" id="CP019650">
    <property type="protein sequence ID" value="AQQ66858.1"/>
    <property type="molecule type" value="Genomic_DNA"/>
</dbReference>
<dbReference type="KEGG" id="maga:Mag101_03790"/>
<name>A0A1Q2M2T6_9GAMM</name>
<keyword evidence="3" id="KW-1185">Reference proteome</keyword>
<feature type="chain" id="PRO_5012975876" evidence="1">
    <location>
        <begin position="37"/>
        <end position="414"/>
    </location>
</feature>
<dbReference type="AlphaFoldDB" id="A0A1Q2M2T6"/>
<evidence type="ECO:0000313" key="2">
    <source>
        <dbReference type="EMBL" id="AQQ66858.1"/>
    </source>
</evidence>
<protein>
    <submittedName>
        <fullName evidence="2">Uncharacterized protein</fullName>
    </submittedName>
</protein>
<reference evidence="2" key="1">
    <citation type="submission" date="2017-02" db="EMBL/GenBank/DDBJ databases">
        <title>Genome of Microbulbifer agarilyticus GP101.</title>
        <authorList>
            <person name="Jung J."/>
            <person name="Bae S.S."/>
            <person name="Baek K."/>
        </authorList>
    </citation>
    <scope>NUCLEOTIDE SEQUENCE [LARGE SCALE GENOMIC DNA]</scope>
    <source>
        <strain evidence="2">GP101</strain>
    </source>
</reference>
<feature type="signal peptide" evidence="1">
    <location>
        <begin position="1"/>
        <end position="36"/>
    </location>
</feature>